<reference evidence="2 3" key="1">
    <citation type="submission" date="2018-03" db="EMBL/GenBank/DDBJ databases">
        <authorList>
            <person name="Guldener U."/>
        </authorList>
    </citation>
    <scope>NUCLEOTIDE SEQUENCE [LARGE SCALE GENOMIC DNA]</scope>
    <source>
        <strain evidence="2 3">NBRC100155</strain>
    </source>
</reference>
<sequence>MKLLTLVRLAAAMSAASSIIPTSAAPMFPSSPATTVRDGRAADWWQQYVANEQYKMAPVWPTRGRWNQAELFQKLRPFKERLNRLDTYRSWARRNPDTWNALTEQQRDVLSRPFFQWDEAMMKTEFPGQDMLKTRLEQEKKLVSQVESVLEDVATHLPDLVPRR</sequence>
<evidence type="ECO:0000256" key="1">
    <source>
        <dbReference type="SAM" id="SignalP"/>
    </source>
</evidence>
<dbReference type="AlphaFoldDB" id="A0A5C3EH06"/>
<dbReference type="Proteomes" id="UP000324022">
    <property type="component" value="Unassembled WGS sequence"/>
</dbReference>
<dbReference type="EMBL" id="OOIN01000022">
    <property type="protein sequence ID" value="SPO28479.1"/>
    <property type="molecule type" value="Genomic_DNA"/>
</dbReference>
<organism evidence="2 3">
    <name type="scientific">Ustilago trichophora</name>
    <dbReference type="NCBI Taxonomy" id="86804"/>
    <lineage>
        <taxon>Eukaryota</taxon>
        <taxon>Fungi</taxon>
        <taxon>Dikarya</taxon>
        <taxon>Basidiomycota</taxon>
        <taxon>Ustilaginomycotina</taxon>
        <taxon>Ustilaginomycetes</taxon>
        <taxon>Ustilaginales</taxon>
        <taxon>Ustilaginaceae</taxon>
        <taxon>Ustilago</taxon>
    </lineage>
</organism>
<protein>
    <submittedName>
        <fullName evidence="2">Uncharacterized protein</fullName>
    </submittedName>
</protein>
<accession>A0A5C3EH06</accession>
<dbReference type="OrthoDB" id="2547633at2759"/>
<feature type="signal peptide" evidence="1">
    <location>
        <begin position="1"/>
        <end position="24"/>
    </location>
</feature>
<evidence type="ECO:0000313" key="3">
    <source>
        <dbReference type="Proteomes" id="UP000324022"/>
    </source>
</evidence>
<gene>
    <name evidence="2" type="ORF">UTRI_04876</name>
</gene>
<keyword evidence="3" id="KW-1185">Reference proteome</keyword>
<evidence type="ECO:0000313" key="2">
    <source>
        <dbReference type="EMBL" id="SPO28479.1"/>
    </source>
</evidence>
<feature type="chain" id="PRO_5022769517" evidence="1">
    <location>
        <begin position="25"/>
        <end position="164"/>
    </location>
</feature>
<keyword evidence="1" id="KW-0732">Signal</keyword>
<name>A0A5C3EH06_9BASI</name>
<proteinExistence type="predicted"/>